<dbReference type="STRING" id="35608.A0A2U1LHB7"/>
<evidence type="ECO:0000256" key="8">
    <source>
        <dbReference type="ARBA" id="ARBA00023187"/>
    </source>
</evidence>
<dbReference type="PROSITE" id="PS50102">
    <property type="entry name" value="RRM"/>
    <property type="match status" value="2"/>
</dbReference>
<keyword evidence="7 11" id="KW-0694">RNA-binding</keyword>
<dbReference type="PANTHER" id="PTHR23003">
    <property type="entry name" value="RNA RECOGNITION MOTIF RRM DOMAIN CONTAINING PROTEIN"/>
    <property type="match status" value="1"/>
</dbReference>
<proteinExistence type="inferred from homology"/>
<dbReference type="SUPFAM" id="SSF54928">
    <property type="entry name" value="RNA-binding domain, RBD"/>
    <property type="match status" value="1"/>
</dbReference>
<dbReference type="GO" id="GO:0005681">
    <property type="term" value="C:spliceosomal complex"/>
    <property type="evidence" value="ECO:0007669"/>
    <property type="project" value="UniProtKB-KW"/>
</dbReference>
<evidence type="ECO:0000313" key="13">
    <source>
        <dbReference type="EMBL" id="PWA48404.1"/>
    </source>
</evidence>
<feature type="domain" description="RRM" evidence="12">
    <location>
        <begin position="202"/>
        <end position="266"/>
    </location>
</feature>
<comment type="subcellular location">
    <subcellularLocation>
        <location evidence="1">Nucleus speckle</location>
    </subcellularLocation>
    <subcellularLocation>
        <location evidence="2">Nucleus</location>
        <location evidence="2">Nucleoplasm</location>
    </subcellularLocation>
</comment>
<evidence type="ECO:0000256" key="7">
    <source>
        <dbReference type="ARBA" id="ARBA00022884"/>
    </source>
</evidence>
<evidence type="ECO:0000256" key="3">
    <source>
        <dbReference type="ARBA" id="ARBA00022553"/>
    </source>
</evidence>
<evidence type="ECO:0000313" key="14">
    <source>
        <dbReference type="Proteomes" id="UP000245207"/>
    </source>
</evidence>
<dbReference type="InterPro" id="IPR012677">
    <property type="entry name" value="Nucleotide-bd_a/b_plait_sf"/>
</dbReference>
<keyword evidence="9" id="KW-0539">Nucleus</keyword>
<comment type="similarity">
    <text evidence="10">Belongs to the splicing factor SR family. SR subfamily.</text>
</comment>
<evidence type="ECO:0000256" key="1">
    <source>
        <dbReference type="ARBA" id="ARBA00004324"/>
    </source>
</evidence>
<dbReference type="GO" id="GO:0016607">
    <property type="term" value="C:nuclear speck"/>
    <property type="evidence" value="ECO:0007669"/>
    <property type="project" value="UniProtKB-SubCell"/>
</dbReference>
<keyword evidence="4" id="KW-0507">mRNA processing</keyword>
<evidence type="ECO:0000256" key="4">
    <source>
        <dbReference type="ARBA" id="ARBA00022664"/>
    </source>
</evidence>
<dbReference type="Gene3D" id="3.30.70.330">
    <property type="match status" value="2"/>
</dbReference>
<dbReference type="EMBL" id="PKPP01009377">
    <property type="protein sequence ID" value="PWA48404.1"/>
    <property type="molecule type" value="Genomic_DNA"/>
</dbReference>
<evidence type="ECO:0000256" key="10">
    <source>
        <dbReference type="ARBA" id="ARBA00061121"/>
    </source>
</evidence>
<evidence type="ECO:0000256" key="6">
    <source>
        <dbReference type="ARBA" id="ARBA00022737"/>
    </source>
</evidence>
<organism evidence="13 14">
    <name type="scientific">Artemisia annua</name>
    <name type="common">Sweet wormwood</name>
    <dbReference type="NCBI Taxonomy" id="35608"/>
    <lineage>
        <taxon>Eukaryota</taxon>
        <taxon>Viridiplantae</taxon>
        <taxon>Streptophyta</taxon>
        <taxon>Embryophyta</taxon>
        <taxon>Tracheophyta</taxon>
        <taxon>Spermatophyta</taxon>
        <taxon>Magnoliopsida</taxon>
        <taxon>eudicotyledons</taxon>
        <taxon>Gunneridae</taxon>
        <taxon>Pentapetalae</taxon>
        <taxon>asterids</taxon>
        <taxon>campanulids</taxon>
        <taxon>Asterales</taxon>
        <taxon>Asteraceae</taxon>
        <taxon>Asteroideae</taxon>
        <taxon>Anthemideae</taxon>
        <taxon>Artemisiinae</taxon>
        <taxon>Artemisia</taxon>
    </lineage>
</organism>
<dbReference type="InterPro" id="IPR050374">
    <property type="entry name" value="RRT5_SRSF_SR"/>
</dbReference>
<evidence type="ECO:0000259" key="12">
    <source>
        <dbReference type="PROSITE" id="PS50102"/>
    </source>
</evidence>
<keyword evidence="14" id="KW-1185">Reference proteome</keyword>
<dbReference type="GO" id="GO:0006397">
    <property type="term" value="P:mRNA processing"/>
    <property type="evidence" value="ECO:0007669"/>
    <property type="project" value="UniProtKB-KW"/>
</dbReference>
<keyword evidence="6" id="KW-0677">Repeat</keyword>
<reference evidence="13 14" key="1">
    <citation type="journal article" date="2018" name="Mol. Plant">
        <title>The genome of Artemisia annua provides insight into the evolution of Asteraceae family and artemisinin biosynthesis.</title>
        <authorList>
            <person name="Shen Q."/>
            <person name="Zhang L."/>
            <person name="Liao Z."/>
            <person name="Wang S."/>
            <person name="Yan T."/>
            <person name="Shi P."/>
            <person name="Liu M."/>
            <person name="Fu X."/>
            <person name="Pan Q."/>
            <person name="Wang Y."/>
            <person name="Lv Z."/>
            <person name="Lu X."/>
            <person name="Zhang F."/>
            <person name="Jiang W."/>
            <person name="Ma Y."/>
            <person name="Chen M."/>
            <person name="Hao X."/>
            <person name="Li L."/>
            <person name="Tang Y."/>
            <person name="Lv G."/>
            <person name="Zhou Y."/>
            <person name="Sun X."/>
            <person name="Brodelius P.E."/>
            <person name="Rose J.K.C."/>
            <person name="Tang K."/>
        </authorList>
    </citation>
    <scope>NUCLEOTIDE SEQUENCE [LARGE SCALE GENOMIC DNA]</scope>
    <source>
        <strain evidence="14">cv. Huhao1</strain>
        <tissue evidence="13">Leaf</tissue>
    </source>
</reference>
<dbReference type="GO" id="GO:0003729">
    <property type="term" value="F:mRNA binding"/>
    <property type="evidence" value="ECO:0007669"/>
    <property type="project" value="TreeGrafter"/>
</dbReference>
<feature type="domain" description="RRM" evidence="12">
    <location>
        <begin position="106"/>
        <end position="196"/>
    </location>
</feature>
<name>A0A2U1LHB7_ARTAN</name>
<dbReference type="Pfam" id="PF00076">
    <property type="entry name" value="RRM_1"/>
    <property type="match status" value="2"/>
</dbReference>
<protein>
    <submittedName>
        <fullName evidence="13">Serine/arginine-rich splicing factor SR34A</fullName>
    </submittedName>
</protein>
<dbReference type="InterPro" id="IPR035979">
    <property type="entry name" value="RBD_domain_sf"/>
</dbReference>
<evidence type="ECO:0000256" key="9">
    <source>
        <dbReference type="ARBA" id="ARBA00023242"/>
    </source>
</evidence>
<dbReference type="GO" id="GO:0008380">
    <property type="term" value="P:RNA splicing"/>
    <property type="evidence" value="ECO:0007669"/>
    <property type="project" value="UniProtKB-KW"/>
</dbReference>
<dbReference type="GO" id="GO:0005737">
    <property type="term" value="C:cytoplasm"/>
    <property type="evidence" value="ECO:0007669"/>
    <property type="project" value="TreeGrafter"/>
</dbReference>
<sequence>MKGLLVNELASNVRFLGNSLFAPLAWAINLIGSYAFNNLVHDIEVMHYDFVRLHEWKRSEFGNKGEREKPKTKLFAPCCMLSAETVEHIDAFEHVEDEGNLFSKFIAVELLGLHEHWSFWSTAHHEECSFDIRESEVEDLFYKYGRILDIELKVPPRPPCFCFVEFANARDAEDAIRGRDGYNFDGCRLRVTQNFDHLFWVMSFIVRGLPSSASWQDLKDHMRKAGDVCFAEISRDSKGTFGLVDYTNSDDMEYAIRKLDDTEFRNPWTKTYIEWKTLHDVLFSGVILSVLCGFDGCKSVSRSPVKSRSASPVKPARCKVPDPIKTARVNCSLVSNGEEQESLELY</sequence>
<evidence type="ECO:0000256" key="2">
    <source>
        <dbReference type="ARBA" id="ARBA00004642"/>
    </source>
</evidence>
<gene>
    <name evidence="13" type="ORF">CTI12_AA479010</name>
</gene>
<dbReference type="Proteomes" id="UP000245207">
    <property type="component" value="Unassembled WGS sequence"/>
</dbReference>
<evidence type="ECO:0000256" key="11">
    <source>
        <dbReference type="PROSITE-ProRule" id="PRU00176"/>
    </source>
</evidence>
<keyword evidence="8" id="KW-0508">mRNA splicing</keyword>
<keyword evidence="3" id="KW-0597">Phosphoprotein</keyword>
<dbReference type="InterPro" id="IPR000504">
    <property type="entry name" value="RRM_dom"/>
</dbReference>
<comment type="caution">
    <text evidence="13">The sequence shown here is derived from an EMBL/GenBank/DDBJ whole genome shotgun (WGS) entry which is preliminary data.</text>
</comment>
<keyword evidence="5" id="KW-0747">Spliceosome</keyword>
<dbReference type="SMART" id="SM00360">
    <property type="entry name" value="RRM"/>
    <property type="match status" value="2"/>
</dbReference>
<dbReference type="AlphaFoldDB" id="A0A2U1LHB7"/>
<accession>A0A2U1LHB7</accession>
<evidence type="ECO:0000256" key="5">
    <source>
        <dbReference type="ARBA" id="ARBA00022728"/>
    </source>
</evidence>
<dbReference type="PANTHER" id="PTHR23003:SF62">
    <property type="entry name" value="SERINE_ARGININE (SR)-TYPE SHUTTLING MRNA BINDING PROTEIN NPL3"/>
    <property type="match status" value="1"/>
</dbReference>
<dbReference type="OrthoDB" id="1099063at2759"/>
<dbReference type="FunFam" id="3.30.70.330:FF:000062">
    <property type="entry name" value="serine/arginine-rich splicing factor SR34A-like"/>
    <property type="match status" value="1"/>
</dbReference>